<reference evidence="1 2" key="1">
    <citation type="journal article" date="2015" name="Genome Biol.">
        <title>Comparative genomics of Steinernema reveals deeply conserved gene regulatory networks.</title>
        <authorList>
            <person name="Dillman A.R."/>
            <person name="Macchietto M."/>
            <person name="Porter C.F."/>
            <person name="Rogers A."/>
            <person name="Williams B."/>
            <person name="Antoshechkin I."/>
            <person name="Lee M.M."/>
            <person name="Goodwin Z."/>
            <person name="Lu X."/>
            <person name="Lewis E.E."/>
            <person name="Goodrich-Blair H."/>
            <person name="Stock S.P."/>
            <person name="Adams B.J."/>
            <person name="Sternberg P.W."/>
            <person name="Mortazavi A."/>
        </authorList>
    </citation>
    <scope>NUCLEOTIDE SEQUENCE [LARGE SCALE GENOMIC DNA]</scope>
    <source>
        <strain evidence="1 2">ALL</strain>
    </source>
</reference>
<reference evidence="1 2" key="2">
    <citation type="journal article" date="2019" name="G3 (Bethesda)">
        <title>Hybrid Assembly of the Genome of the Entomopathogenic Nematode Steinernema carpocapsae Identifies the X-Chromosome.</title>
        <authorList>
            <person name="Serra L."/>
            <person name="Macchietto M."/>
            <person name="Macias-Munoz A."/>
            <person name="McGill C.J."/>
            <person name="Rodriguez I.M."/>
            <person name="Rodriguez B."/>
            <person name="Murad R."/>
            <person name="Mortazavi A."/>
        </authorList>
    </citation>
    <scope>NUCLEOTIDE SEQUENCE [LARGE SCALE GENOMIC DNA]</scope>
    <source>
        <strain evidence="1 2">ALL</strain>
    </source>
</reference>
<dbReference type="EMBL" id="AZBU02000002">
    <property type="protein sequence ID" value="TKR94237.1"/>
    <property type="molecule type" value="Genomic_DNA"/>
</dbReference>
<evidence type="ECO:0000313" key="1">
    <source>
        <dbReference type="EMBL" id="TKR94237.1"/>
    </source>
</evidence>
<name>A0A4U5PCU4_STECR</name>
<evidence type="ECO:0000313" key="2">
    <source>
        <dbReference type="Proteomes" id="UP000298663"/>
    </source>
</evidence>
<keyword evidence="2" id="KW-1185">Reference proteome</keyword>
<dbReference type="Proteomes" id="UP000298663">
    <property type="component" value="Unassembled WGS sequence"/>
</dbReference>
<sequence>MINHGNPTEDKEKRTPVIIKYNRGRKLGHKSGWVFEFSSSETEEVWVLEVMDRTKATLSQINCDNRAQGSIITYIPSTLVTNKFIPPTLQTFRPPIDNRVEPSV</sequence>
<organism evidence="1 2">
    <name type="scientific">Steinernema carpocapsae</name>
    <name type="common">Entomopathogenic nematode</name>
    <dbReference type="NCBI Taxonomy" id="34508"/>
    <lineage>
        <taxon>Eukaryota</taxon>
        <taxon>Metazoa</taxon>
        <taxon>Ecdysozoa</taxon>
        <taxon>Nematoda</taxon>
        <taxon>Chromadorea</taxon>
        <taxon>Rhabditida</taxon>
        <taxon>Tylenchina</taxon>
        <taxon>Panagrolaimomorpha</taxon>
        <taxon>Strongyloidoidea</taxon>
        <taxon>Steinernematidae</taxon>
        <taxon>Steinernema</taxon>
    </lineage>
</organism>
<comment type="caution">
    <text evidence="1">The sequence shown here is derived from an EMBL/GenBank/DDBJ whole genome shotgun (WGS) entry which is preliminary data.</text>
</comment>
<protein>
    <submittedName>
        <fullName evidence="1">Uncharacterized protein</fullName>
    </submittedName>
</protein>
<dbReference type="AlphaFoldDB" id="A0A4U5PCU4"/>
<accession>A0A4U5PCU4</accession>
<proteinExistence type="predicted"/>
<gene>
    <name evidence="1" type="ORF">L596_008549</name>
</gene>